<proteinExistence type="predicted"/>
<reference evidence="4 5" key="1">
    <citation type="journal article" date="2021" name="Sci. Rep.">
        <title>The distribution of antibiotic resistance genes in chicken gut microbiota commensals.</title>
        <authorList>
            <person name="Juricova H."/>
            <person name="Matiasovicova J."/>
            <person name="Kubasova T."/>
            <person name="Cejkova D."/>
            <person name="Rychlik I."/>
        </authorList>
    </citation>
    <scope>NUCLEOTIDE SEQUENCE [LARGE SCALE GENOMIC DNA]</scope>
    <source>
        <strain evidence="4 5">An574</strain>
    </source>
</reference>
<dbReference type="InterPro" id="IPR029261">
    <property type="entry name" value="Transposase_Znf"/>
</dbReference>
<organism evidence="4 5">
    <name type="scientific">Limosilactobacillus coleohominis</name>
    <dbReference type="NCBI Taxonomy" id="181675"/>
    <lineage>
        <taxon>Bacteria</taxon>
        <taxon>Bacillati</taxon>
        <taxon>Bacillota</taxon>
        <taxon>Bacilli</taxon>
        <taxon>Lactobacillales</taxon>
        <taxon>Lactobacillaceae</taxon>
        <taxon>Limosilactobacillus</taxon>
    </lineage>
</organism>
<protein>
    <submittedName>
        <fullName evidence="4">ISL3 family transposase</fullName>
    </submittedName>
</protein>
<sequence length="411" mass="47517">MNNLISFLTGINDPDLKLDVDGLEETKNLKIIHLIKSGVCHCPVCGHKMLKNGFRQQEVRVKALPIANVPTVLLIRKQKYICPSMPDCPKVVTKLAEIDGIDRNCRITNNIKQAVILDLPKNESQKDIAQDHQVSPSTVGRIIDSLDNNFTPTANWLPRAIAFDDFKSGRFATSGMSMILMNPVNHRTIDVISSRTSKSLKQYFYRHFTRKARLSVKLVVVDLYQPYRPLIHELFPYAQIIADHFHIVAQAYRVLQKIRTKTMNYYGAGSHESRALKRFWKLLLQKVSELDNVRYHPCRNFKGAWLTNSEVVDRLLDMSPELKEAYDYYQTLISAIDNEDSAELQTLLNRKLTELPFKLQKVQRTLRQHKDEILCSFKYHLSNGPIEGTNNKIKVIKRTAYGFRNFYHFRI</sequence>
<feature type="domain" description="Transposase IS204/IS1001/IS1096/IS1165 helix-turn-helix" evidence="2">
    <location>
        <begin position="98"/>
        <end position="145"/>
    </location>
</feature>
<dbReference type="RefSeq" id="WP_204785615.1">
    <property type="nucleotide sequence ID" value="NZ_JACJKU010000147.1"/>
</dbReference>
<evidence type="ECO:0000259" key="2">
    <source>
        <dbReference type="Pfam" id="PF13542"/>
    </source>
</evidence>
<dbReference type="EMBL" id="JACJKU010000147">
    <property type="protein sequence ID" value="MBM6941402.1"/>
    <property type="molecule type" value="Genomic_DNA"/>
</dbReference>
<evidence type="ECO:0000313" key="5">
    <source>
        <dbReference type="Proteomes" id="UP000785625"/>
    </source>
</evidence>
<keyword evidence="5" id="KW-1185">Reference proteome</keyword>
<accession>A0ABS2GYM8</accession>
<name>A0ABS2GYM8_9LACO</name>
<evidence type="ECO:0000259" key="3">
    <source>
        <dbReference type="Pfam" id="PF14690"/>
    </source>
</evidence>
<dbReference type="InterPro" id="IPR002560">
    <property type="entry name" value="Transposase_DDE"/>
</dbReference>
<dbReference type="InterPro" id="IPR047951">
    <property type="entry name" value="Transpos_ISL3"/>
</dbReference>
<comment type="caution">
    <text evidence="4">The sequence shown here is derived from an EMBL/GenBank/DDBJ whole genome shotgun (WGS) entry which is preliminary data.</text>
</comment>
<dbReference type="Proteomes" id="UP000785625">
    <property type="component" value="Unassembled WGS sequence"/>
</dbReference>
<evidence type="ECO:0000259" key="1">
    <source>
        <dbReference type="Pfam" id="PF01610"/>
    </source>
</evidence>
<dbReference type="InterPro" id="IPR032877">
    <property type="entry name" value="Transposase_HTH"/>
</dbReference>
<dbReference type="Pfam" id="PF13542">
    <property type="entry name" value="HTH_Tnp_ISL3"/>
    <property type="match status" value="1"/>
</dbReference>
<gene>
    <name evidence="4" type="ORF">H5975_08080</name>
</gene>
<dbReference type="Pfam" id="PF01610">
    <property type="entry name" value="DDE_Tnp_ISL3"/>
    <property type="match status" value="1"/>
</dbReference>
<dbReference type="Pfam" id="PF14690">
    <property type="entry name" value="Zn_ribbon_ISL3"/>
    <property type="match status" value="1"/>
</dbReference>
<evidence type="ECO:0000313" key="4">
    <source>
        <dbReference type="EMBL" id="MBM6941402.1"/>
    </source>
</evidence>
<dbReference type="PANTHER" id="PTHR33498:SF1">
    <property type="entry name" value="TRANSPOSASE FOR INSERTION SEQUENCE ELEMENT IS1557"/>
    <property type="match status" value="1"/>
</dbReference>
<dbReference type="PANTHER" id="PTHR33498">
    <property type="entry name" value="TRANSPOSASE FOR INSERTION SEQUENCE ELEMENT IS1557"/>
    <property type="match status" value="1"/>
</dbReference>
<dbReference type="NCBIfam" id="NF033550">
    <property type="entry name" value="transpos_ISL3"/>
    <property type="match status" value="1"/>
</dbReference>
<feature type="domain" description="Transposase IS204/IS1001/IS1096/IS1165 zinc-finger" evidence="3">
    <location>
        <begin position="40"/>
        <end position="83"/>
    </location>
</feature>
<feature type="non-terminal residue" evidence="4">
    <location>
        <position position="411"/>
    </location>
</feature>
<feature type="domain" description="Transposase IS204/IS1001/IS1096/IS1165 DDE" evidence="1">
    <location>
        <begin position="164"/>
        <end position="411"/>
    </location>
</feature>